<dbReference type="InterPro" id="IPR002401">
    <property type="entry name" value="Cyt_P450_E_grp-I"/>
</dbReference>
<keyword evidence="5 9" id="KW-0479">Metal-binding</keyword>
<sequence length="225" mass="25188">MAGNALPCLVSEELQDEEGNLLLDPEAEERIKWGSGVLFLGGSDTTVASIQMFLVAMLLFPSSLLRAQQEMDEVIGSDRLPRIEEKDQLPYCAAMAQEVLRWNPVVNLSLPHVLTEEEEYDGYVLPRGSIIVANIWFVPLRSVVFSIPIDHARAMTHDPAFYPDPNIFRPERFLTLEGKLRTVIEDGREVFGFGRRNCSGSHLAEASIFAFVCTFVWTANLRASS</sequence>
<dbReference type="OMA" id="PGIIPHK"/>
<dbReference type="GO" id="GO:0020037">
    <property type="term" value="F:heme binding"/>
    <property type="evidence" value="ECO:0007669"/>
    <property type="project" value="InterPro"/>
</dbReference>
<keyword evidence="8" id="KW-0503">Monooxygenase</keyword>
<feature type="binding site" description="axial binding residue" evidence="9">
    <location>
        <position position="198"/>
    </location>
    <ligand>
        <name>heme</name>
        <dbReference type="ChEBI" id="CHEBI:30413"/>
    </ligand>
    <ligandPart>
        <name>Fe</name>
        <dbReference type="ChEBI" id="CHEBI:18248"/>
    </ligandPart>
</feature>
<dbReference type="SUPFAM" id="SSF48264">
    <property type="entry name" value="Cytochrome P450"/>
    <property type="match status" value="1"/>
</dbReference>
<evidence type="ECO:0000256" key="6">
    <source>
        <dbReference type="ARBA" id="ARBA00023002"/>
    </source>
</evidence>
<dbReference type="Pfam" id="PF00067">
    <property type="entry name" value="p450"/>
    <property type="match status" value="2"/>
</dbReference>
<organism evidence="10 11">
    <name type="scientific">Dacryopinax primogenitus (strain DJM 731)</name>
    <name type="common">Brown rot fungus</name>
    <dbReference type="NCBI Taxonomy" id="1858805"/>
    <lineage>
        <taxon>Eukaryota</taxon>
        <taxon>Fungi</taxon>
        <taxon>Dikarya</taxon>
        <taxon>Basidiomycota</taxon>
        <taxon>Agaricomycotina</taxon>
        <taxon>Dacrymycetes</taxon>
        <taxon>Dacrymycetales</taxon>
        <taxon>Dacrymycetaceae</taxon>
        <taxon>Dacryopinax</taxon>
    </lineage>
</organism>
<dbReference type="PANTHER" id="PTHR46300:SF7">
    <property type="entry name" value="P450, PUTATIVE (EUROFUNG)-RELATED"/>
    <property type="match status" value="1"/>
</dbReference>
<keyword evidence="4 9" id="KW-0349">Heme</keyword>
<dbReference type="Gene3D" id="1.10.630.10">
    <property type="entry name" value="Cytochrome P450"/>
    <property type="match status" value="1"/>
</dbReference>
<dbReference type="InterPro" id="IPR036396">
    <property type="entry name" value="Cyt_P450_sf"/>
</dbReference>
<dbReference type="AlphaFoldDB" id="M5FQ28"/>
<evidence type="ECO:0000313" key="11">
    <source>
        <dbReference type="Proteomes" id="UP000030653"/>
    </source>
</evidence>
<dbReference type="STRING" id="1858805.M5FQ28"/>
<dbReference type="GeneID" id="63684093"/>
<dbReference type="OrthoDB" id="2676857at2759"/>
<evidence type="ECO:0000256" key="3">
    <source>
        <dbReference type="ARBA" id="ARBA00010617"/>
    </source>
</evidence>
<gene>
    <name evidence="10" type="ORF">DACRYDRAFT_110272</name>
</gene>
<evidence type="ECO:0000256" key="8">
    <source>
        <dbReference type="ARBA" id="ARBA00023033"/>
    </source>
</evidence>
<dbReference type="EMBL" id="JH795871">
    <property type="protein sequence ID" value="EJT98940.1"/>
    <property type="molecule type" value="Genomic_DNA"/>
</dbReference>
<accession>M5FQ28</accession>
<keyword evidence="6" id="KW-0560">Oxidoreductase</keyword>
<dbReference type="InterPro" id="IPR001128">
    <property type="entry name" value="Cyt_P450"/>
</dbReference>
<comment type="pathway">
    <text evidence="2">Secondary metabolite biosynthesis.</text>
</comment>
<evidence type="ECO:0000256" key="7">
    <source>
        <dbReference type="ARBA" id="ARBA00023004"/>
    </source>
</evidence>
<dbReference type="PRINTS" id="PR00463">
    <property type="entry name" value="EP450I"/>
</dbReference>
<name>M5FQ28_DACPD</name>
<dbReference type="PRINTS" id="PR00385">
    <property type="entry name" value="P450"/>
</dbReference>
<keyword evidence="7 9" id="KW-0408">Iron</keyword>
<dbReference type="GO" id="GO:0016705">
    <property type="term" value="F:oxidoreductase activity, acting on paired donors, with incorporation or reduction of molecular oxygen"/>
    <property type="evidence" value="ECO:0007669"/>
    <property type="project" value="InterPro"/>
</dbReference>
<reference evidence="10 11" key="1">
    <citation type="journal article" date="2012" name="Science">
        <title>The Paleozoic origin of enzymatic lignin decomposition reconstructed from 31 fungal genomes.</title>
        <authorList>
            <person name="Floudas D."/>
            <person name="Binder M."/>
            <person name="Riley R."/>
            <person name="Barry K."/>
            <person name="Blanchette R.A."/>
            <person name="Henrissat B."/>
            <person name="Martinez A.T."/>
            <person name="Otillar R."/>
            <person name="Spatafora J.W."/>
            <person name="Yadav J.S."/>
            <person name="Aerts A."/>
            <person name="Benoit I."/>
            <person name="Boyd A."/>
            <person name="Carlson A."/>
            <person name="Copeland A."/>
            <person name="Coutinho P.M."/>
            <person name="de Vries R.P."/>
            <person name="Ferreira P."/>
            <person name="Findley K."/>
            <person name="Foster B."/>
            <person name="Gaskell J."/>
            <person name="Glotzer D."/>
            <person name="Gorecki P."/>
            <person name="Heitman J."/>
            <person name="Hesse C."/>
            <person name="Hori C."/>
            <person name="Igarashi K."/>
            <person name="Jurgens J.A."/>
            <person name="Kallen N."/>
            <person name="Kersten P."/>
            <person name="Kohler A."/>
            <person name="Kuees U."/>
            <person name="Kumar T.K.A."/>
            <person name="Kuo A."/>
            <person name="LaButti K."/>
            <person name="Larrondo L.F."/>
            <person name="Lindquist E."/>
            <person name="Ling A."/>
            <person name="Lombard V."/>
            <person name="Lucas S."/>
            <person name="Lundell T."/>
            <person name="Martin R."/>
            <person name="McLaughlin D.J."/>
            <person name="Morgenstern I."/>
            <person name="Morin E."/>
            <person name="Murat C."/>
            <person name="Nagy L.G."/>
            <person name="Nolan M."/>
            <person name="Ohm R.A."/>
            <person name="Patyshakuliyeva A."/>
            <person name="Rokas A."/>
            <person name="Ruiz-Duenas F.J."/>
            <person name="Sabat G."/>
            <person name="Salamov A."/>
            <person name="Samejima M."/>
            <person name="Schmutz J."/>
            <person name="Slot J.C."/>
            <person name="St John F."/>
            <person name="Stenlid J."/>
            <person name="Sun H."/>
            <person name="Sun S."/>
            <person name="Syed K."/>
            <person name="Tsang A."/>
            <person name="Wiebenga A."/>
            <person name="Young D."/>
            <person name="Pisabarro A."/>
            <person name="Eastwood D.C."/>
            <person name="Martin F."/>
            <person name="Cullen D."/>
            <person name="Grigoriev I.V."/>
            <person name="Hibbett D.S."/>
        </authorList>
    </citation>
    <scope>NUCLEOTIDE SEQUENCE [LARGE SCALE GENOMIC DNA]</scope>
    <source>
        <strain evidence="10 11">DJM-731 SS1</strain>
    </source>
</reference>
<proteinExistence type="inferred from homology"/>
<dbReference type="HOGENOM" id="CLU_001570_20_0_1"/>
<comment type="cofactor">
    <cofactor evidence="1 9">
        <name>heme</name>
        <dbReference type="ChEBI" id="CHEBI:30413"/>
    </cofactor>
</comment>
<dbReference type="InterPro" id="IPR050364">
    <property type="entry name" value="Cytochrome_P450_fung"/>
</dbReference>
<protein>
    <submittedName>
        <fullName evidence="10">Cytochrome P450</fullName>
    </submittedName>
</protein>
<evidence type="ECO:0000256" key="1">
    <source>
        <dbReference type="ARBA" id="ARBA00001971"/>
    </source>
</evidence>
<evidence type="ECO:0000313" key="10">
    <source>
        <dbReference type="EMBL" id="EJT98940.1"/>
    </source>
</evidence>
<evidence type="ECO:0000256" key="9">
    <source>
        <dbReference type="PIRSR" id="PIRSR602401-1"/>
    </source>
</evidence>
<dbReference type="Proteomes" id="UP000030653">
    <property type="component" value="Unassembled WGS sequence"/>
</dbReference>
<dbReference type="RefSeq" id="XP_040625838.1">
    <property type="nucleotide sequence ID" value="XM_040769031.1"/>
</dbReference>
<evidence type="ECO:0000256" key="5">
    <source>
        <dbReference type="ARBA" id="ARBA00022723"/>
    </source>
</evidence>
<evidence type="ECO:0000256" key="4">
    <source>
        <dbReference type="ARBA" id="ARBA00022617"/>
    </source>
</evidence>
<dbReference type="GO" id="GO:0004497">
    <property type="term" value="F:monooxygenase activity"/>
    <property type="evidence" value="ECO:0007669"/>
    <property type="project" value="UniProtKB-KW"/>
</dbReference>
<evidence type="ECO:0000256" key="2">
    <source>
        <dbReference type="ARBA" id="ARBA00005179"/>
    </source>
</evidence>
<keyword evidence="11" id="KW-1185">Reference proteome</keyword>
<comment type="similarity">
    <text evidence="3">Belongs to the cytochrome P450 family.</text>
</comment>
<dbReference type="GO" id="GO:0005506">
    <property type="term" value="F:iron ion binding"/>
    <property type="evidence" value="ECO:0007669"/>
    <property type="project" value="InterPro"/>
</dbReference>
<dbReference type="PANTHER" id="PTHR46300">
    <property type="entry name" value="P450, PUTATIVE (EUROFUNG)-RELATED-RELATED"/>
    <property type="match status" value="1"/>
</dbReference>